<dbReference type="EMBL" id="JAEAOA010000675">
    <property type="protein sequence ID" value="KAK3606158.1"/>
    <property type="molecule type" value="Genomic_DNA"/>
</dbReference>
<comment type="caution">
    <text evidence="1">The sequence shown here is derived from an EMBL/GenBank/DDBJ whole genome shotgun (WGS) entry which is preliminary data.</text>
</comment>
<dbReference type="AlphaFoldDB" id="A0AAE0TAG5"/>
<proteinExistence type="predicted"/>
<name>A0AAE0TAG5_9BIVA</name>
<keyword evidence="2" id="KW-1185">Reference proteome</keyword>
<dbReference type="Proteomes" id="UP001195483">
    <property type="component" value="Unassembled WGS sequence"/>
</dbReference>
<reference evidence="1" key="2">
    <citation type="journal article" date="2021" name="Genome Biol. Evol.">
        <title>Developing a high-quality reference genome for a parasitic bivalve with doubly uniparental inheritance (Bivalvia: Unionida).</title>
        <authorList>
            <person name="Smith C.H."/>
        </authorList>
    </citation>
    <scope>NUCLEOTIDE SEQUENCE</scope>
    <source>
        <strain evidence="1">CHS0354</strain>
        <tissue evidence="1">Mantle</tissue>
    </source>
</reference>
<gene>
    <name evidence="1" type="ORF">CHS0354_010791</name>
</gene>
<organism evidence="1 2">
    <name type="scientific">Potamilus streckersoni</name>
    <dbReference type="NCBI Taxonomy" id="2493646"/>
    <lineage>
        <taxon>Eukaryota</taxon>
        <taxon>Metazoa</taxon>
        <taxon>Spiralia</taxon>
        <taxon>Lophotrochozoa</taxon>
        <taxon>Mollusca</taxon>
        <taxon>Bivalvia</taxon>
        <taxon>Autobranchia</taxon>
        <taxon>Heteroconchia</taxon>
        <taxon>Palaeoheterodonta</taxon>
        <taxon>Unionida</taxon>
        <taxon>Unionoidea</taxon>
        <taxon>Unionidae</taxon>
        <taxon>Ambleminae</taxon>
        <taxon>Lampsilini</taxon>
        <taxon>Potamilus</taxon>
    </lineage>
</organism>
<reference evidence="1" key="3">
    <citation type="submission" date="2023-05" db="EMBL/GenBank/DDBJ databases">
        <authorList>
            <person name="Smith C.H."/>
        </authorList>
    </citation>
    <scope>NUCLEOTIDE SEQUENCE</scope>
    <source>
        <strain evidence="1">CHS0354</strain>
        <tissue evidence="1">Mantle</tissue>
    </source>
</reference>
<evidence type="ECO:0000313" key="1">
    <source>
        <dbReference type="EMBL" id="KAK3606158.1"/>
    </source>
</evidence>
<protein>
    <submittedName>
        <fullName evidence="1">Uncharacterized protein</fullName>
    </submittedName>
</protein>
<sequence>MWKILGYLDPFKYYSQIPLEIKSIRNFVRKLIQNIIGSAKIKRHGISMQKKGMTKYLLYLEKICKIDLYSSISKKLSVPEMAVCIACFIQILFKGVNIVNFTQND</sequence>
<reference evidence="1" key="1">
    <citation type="journal article" date="2021" name="Genome Biol. Evol.">
        <title>A High-Quality Reference Genome for a Parasitic Bivalve with Doubly Uniparental Inheritance (Bivalvia: Unionida).</title>
        <authorList>
            <person name="Smith C.H."/>
        </authorList>
    </citation>
    <scope>NUCLEOTIDE SEQUENCE</scope>
    <source>
        <strain evidence="1">CHS0354</strain>
    </source>
</reference>
<accession>A0AAE0TAG5</accession>
<evidence type="ECO:0000313" key="2">
    <source>
        <dbReference type="Proteomes" id="UP001195483"/>
    </source>
</evidence>